<reference evidence="3 4" key="1">
    <citation type="submission" date="2024-02" db="EMBL/GenBank/DDBJ databases">
        <title>de novo genome assembly of Solanum bulbocastanum strain 11H21.</title>
        <authorList>
            <person name="Hosaka A.J."/>
        </authorList>
    </citation>
    <scope>NUCLEOTIDE SEQUENCE [LARGE SCALE GENOMIC DNA]</scope>
    <source>
        <tissue evidence="3">Young leaves</tissue>
    </source>
</reference>
<dbReference type="Proteomes" id="UP001371456">
    <property type="component" value="Unassembled WGS sequence"/>
</dbReference>
<dbReference type="AlphaFoldDB" id="A0AAN8TTB9"/>
<gene>
    <name evidence="3" type="ORF">RDI58_014188</name>
</gene>
<keyword evidence="1" id="KW-0611">Plant defense</keyword>
<dbReference type="InterPro" id="IPR057135">
    <property type="entry name" value="At4g27190-like_LRR"/>
</dbReference>
<feature type="domain" description="Disease resistance protein At4g27190-like leucine-rich repeats" evidence="2">
    <location>
        <begin position="2"/>
        <end position="97"/>
    </location>
</feature>
<comment type="caution">
    <text evidence="3">The sequence shown here is derived from an EMBL/GenBank/DDBJ whole genome shotgun (WGS) entry which is preliminary data.</text>
</comment>
<dbReference type="SUPFAM" id="SSF52047">
    <property type="entry name" value="RNI-like"/>
    <property type="match status" value="1"/>
</dbReference>
<evidence type="ECO:0000256" key="1">
    <source>
        <dbReference type="ARBA" id="ARBA00022821"/>
    </source>
</evidence>
<organism evidence="3 4">
    <name type="scientific">Solanum bulbocastanum</name>
    <name type="common">Wild potato</name>
    <dbReference type="NCBI Taxonomy" id="147425"/>
    <lineage>
        <taxon>Eukaryota</taxon>
        <taxon>Viridiplantae</taxon>
        <taxon>Streptophyta</taxon>
        <taxon>Embryophyta</taxon>
        <taxon>Tracheophyta</taxon>
        <taxon>Spermatophyta</taxon>
        <taxon>Magnoliopsida</taxon>
        <taxon>eudicotyledons</taxon>
        <taxon>Gunneridae</taxon>
        <taxon>Pentapetalae</taxon>
        <taxon>asterids</taxon>
        <taxon>lamiids</taxon>
        <taxon>Solanales</taxon>
        <taxon>Solanaceae</taxon>
        <taxon>Solanoideae</taxon>
        <taxon>Solaneae</taxon>
        <taxon>Solanum</taxon>
    </lineage>
</organism>
<dbReference type="PANTHER" id="PTHR33463:SF198">
    <property type="entry name" value="RPP4C3"/>
    <property type="match status" value="1"/>
</dbReference>
<dbReference type="Pfam" id="PF23247">
    <property type="entry name" value="LRR_RPS2"/>
    <property type="match status" value="1"/>
</dbReference>
<protein>
    <recommendedName>
        <fullName evidence="2">Disease resistance protein At4g27190-like leucine-rich repeats domain-containing protein</fullName>
    </recommendedName>
</protein>
<name>A0AAN8TTB9_SOLBU</name>
<sequence length="178" mass="20478">MVKVSDCRKLRNLMSPSVARGALNLRILKIDGCQSMEEMITKEEQQGEGTMTLFPLLEELKLWDLPKQGHFFLTNEALEFSFLREVLIDDCPEMKTFVQQGISVSTPSLKWVNYDDKVKLDDLNKWTQQRFTSQEQKASQGTTDGEVFDSRKLQEDEVMRIVKLDIVLPDNEESCLVA</sequence>
<dbReference type="EMBL" id="JBANQN010000005">
    <property type="protein sequence ID" value="KAK6790388.1"/>
    <property type="molecule type" value="Genomic_DNA"/>
</dbReference>
<evidence type="ECO:0000313" key="4">
    <source>
        <dbReference type="Proteomes" id="UP001371456"/>
    </source>
</evidence>
<evidence type="ECO:0000313" key="3">
    <source>
        <dbReference type="EMBL" id="KAK6790388.1"/>
    </source>
</evidence>
<dbReference type="PANTHER" id="PTHR33463">
    <property type="entry name" value="NB-ARC DOMAIN-CONTAINING PROTEIN-RELATED"/>
    <property type="match status" value="1"/>
</dbReference>
<proteinExistence type="predicted"/>
<evidence type="ECO:0000259" key="2">
    <source>
        <dbReference type="Pfam" id="PF23247"/>
    </source>
</evidence>
<accession>A0AAN8TTB9</accession>
<keyword evidence="4" id="KW-1185">Reference proteome</keyword>
<dbReference type="InterPro" id="IPR050905">
    <property type="entry name" value="Plant_NBS-LRR"/>
</dbReference>